<organism evidence="1 2">
    <name type="scientific">Apiotrichum porosum</name>
    <dbReference type="NCBI Taxonomy" id="105984"/>
    <lineage>
        <taxon>Eukaryota</taxon>
        <taxon>Fungi</taxon>
        <taxon>Dikarya</taxon>
        <taxon>Basidiomycota</taxon>
        <taxon>Agaricomycotina</taxon>
        <taxon>Tremellomycetes</taxon>
        <taxon>Trichosporonales</taxon>
        <taxon>Trichosporonaceae</taxon>
        <taxon>Apiotrichum</taxon>
    </lineage>
</organism>
<comment type="caution">
    <text evidence="1">The sequence shown here is derived from an EMBL/GenBank/DDBJ whole genome shotgun (WGS) entry which is preliminary data.</text>
</comment>
<name>A0A427Y8U7_9TREE</name>
<dbReference type="EMBL" id="RSCE01000001">
    <property type="protein sequence ID" value="RSH87552.1"/>
    <property type="molecule type" value="Genomic_DNA"/>
</dbReference>
<proteinExistence type="predicted"/>
<dbReference type="GeneID" id="39584605"/>
<reference evidence="1 2" key="1">
    <citation type="submission" date="2018-11" db="EMBL/GenBank/DDBJ databases">
        <title>Genome sequence of Apiotrichum porosum DSM 27194.</title>
        <authorList>
            <person name="Aliyu H."/>
            <person name="Gorte O."/>
            <person name="Ochsenreither K."/>
        </authorList>
    </citation>
    <scope>NUCLEOTIDE SEQUENCE [LARGE SCALE GENOMIC DNA]</scope>
    <source>
        <strain evidence="1 2">DSM 27194</strain>
    </source>
</reference>
<dbReference type="RefSeq" id="XP_028479760.1">
    <property type="nucleotide sequence ID" value="XM_028615903.1"/>
</dbReference>
<evidence type="ECO:0000313" key="1">
    <source>
        <dbReference type="EMBL" id="RSH87552.1"/>
    </source>
</evidence>
<protein>
    <submittedName>
        <fullName evidence="1">Uncharacterized protein</fullName>
    </submittedName>
</protein>
<dbReference type="AlphaFoldDB" id="A0A427Y8U7"/>
<accession>A0A427Y8U7</accession>
<sequence>MEVQRHYHAVSSAWREMPIPESCFEKPTQVLPMRGKVGRVNHVEISKTARDPPSEQDELTAFLRRALTLAP</sequence>
<gene>
    <name evidence="1" type="ORF">EHS24_000062</name>
</gene>
<evidence type="ECO:0000313" key="2">
    <source>
        <dbReference type="Proteomes" id="UP000279236"/>
    </source>
</evidence>
<dbReference type="Proteomes" id="UP000279236">
    <property type="component" value="Unassembled WGS sequence"/>
</dbReference>
<keyword evidence="2" id="KW-1185">Reference proteome</keyword>